<dbReference type="InterPro" id="IPR051865">
    <property type="entry name" value="WD-repeat_CDT2_adapter"/>
</dbReference>
<accession>A0A167YRE5</accession>
<feature type="compositionally biased region" description="Low complexity" evidence="7">
    <location>
        <begin position="737"/>
        <end position="759"/>
    </location>
</feature>
<dbReference type="PANTHER" id="PTHR22852">
    <property type="entry name" value="LETHAL 2 DENTICLELESS PROTEIN RETINOIC ACID-REGULATED NUCLEAR MATRIX-ASSOCIATED PROTEIN"/>
    <property type="match status" value="1"/>
</dbReference>
<feature type="repeat" description="WD" evidence="6">
    <location>
        <begin position="528"/>
        <end position="572"/>
    </location>
</feature>
<feature type="repeat" description="WD" evidence="6">
    <location>
        <begin position="405"/>
        <end position="441"/>
    </location>
</feature>
<dbReference type="PANTHER" id="PTHR22852:SF0">
    <property type="entry name" value="DENTICLELESS PROTEIN HOMOLOG"/>
    <property type="match status" value="1"/>
</dbReference>
<feature type="compositionally biased region" description="Low complexity" evidence="7">
    <location>
        <begin position="36"/>
        <end position="50"/>
    </location>
</feature>
<organism evidence="8 9">
    <name type="scientific">Ascosphaera apis ARSEF 7405</name>
    <dbReference type="NCBI Taxonomy" id="392613"/>
    <lineage>
        <taxon>Eukaryota</taxon>
        <taxon>Fungi</taxon>
        <taxon>Dikarya</taxon>
        <taxon>Ascomycota</taxon>
        <taxon>Pezizomycotina</taxon>
        <taxon>Eurotiomycetes</taxon>
        <taxon>Eurotiomycetidae</taxon>
        <taxon>Onygenales</taxon>
        <taxon>Ascosphaeraceae</taxon>
        <taxon>Ascosphaera</taxon>
    </lineage>
</organism>
<evidence type="ECO:0000256" key="2">
    <source>
        <dbReference type="ARBA" id="ARBA00022574"/>
    </source>
</evidence>
<proteinExistence type="inferred from homology"/>
<sequence>MADTHHGHSSFNIRTDAANVAPSSDVPMPSSPPAPSSSSVKIKRPPTITPRRFRRFFTPRSALRENPNLSGTTTSKSTMAKQPRNSLLGLERRDNYLTSSPPRIGSEAPALFTSDDVENMPSSPIRLNVLDEEDAEDDRDDVAEGPSSPILITPTKRRRIEMEFPPSSPPGMGMAMSSSPLKRFDTYFPAGKERDEEEDDDDNDDEEITFNLDPPTPAGRRQPRLTKLHESITLTPTSSPPQPQPHLQPTTRKYVPGQRIKRSRALLESGPAQLFVRSISGRRHDRFALAYPGHNSGWQDDVENFYSNVDDIHTCTHPDDYLSLPLCTAPCNTNSLIAIGEESGEIRLIDPSPDTFSTPHLTFPVHDNAILDLSFSASDAKLATAAGDQTARIIDMPTQQTIAILTRHTSSLKKVCWQDASQEQVLATCSRDGAVAVWDLRVKCSSSRPVMEIGEGSEEDEAARLDIDLLEGSRRRSGRGMMVKEYTQPLNFIAGAHSEKLRVRSPYASSANPHSLLNSSPNNHDSSSSLRDTSVTSLLFLPAPRSNMLVTSGASDACLRLWDLRTTYALRRKAPVPLAVTSQPESHSRNRQFGITSMDLSTDGSRLYALCRDKTVYVYSTRHLVVEGAGEETTRSGGYGNSGAGFKHFPGEEARMGLGPLYGLRHPRLSVSTFFVKLAVRKERDGQREVLAVGSSDNCAVVFSTDERYMRRRRGQEQDEGDGSAMAGKGVRGLQMPITPTTPSRRSTLRPSTLSQSPSAQNGSLPTPFSNSRRYTSTPASKSRSFTSRDTLPIYNSGVALTGAHKKEVSALCFSHSGELITVSDDCSARCWREDSEKAWQMRTFGVEEGGGNEGGAGWVEFGGEEDGEEGWFAGEGREVGGMFSDMTVGLSQSQSQGY</sequence>
<dbReference type="Proteomes" id="UP000242877">
    <property type="component" value="Unassembled WGS sequence"/>
</dbReference>
<feature type="region of interest" description="Disordered" evidence="7">
    <location>
        <begin position="711"/>
        <end position="789"/>
    </location>
</feature>
<dbReference type="InterPro" id="IPR019775">
    <property type="entry name" value="WD40_repeat_CS"/>
</dbReference>
<keyword evidence="9" id="KW-1185">Reference proteome</keyword>
<feature type="region of interest" description="Disordered" evidence="7">
    <location>
        <begin position="233"/>
        <end position="252"/>
    </location>
</feature>
<dbReference type="PROSITE" id="PS00678">
    <property type="entry name" value="WD_REPEATS_1"/>
    <property type="match status" value="2"/>
</dbReference>
<dbReference type="VEuPathDB" id="FungiDB:AAP_03374"/>
<dbReference type="SMART" id="SM00320">
    <property type="entry name" value="WD40"/>
    <property type="match status" value="5"/>
</dbReference>
<evidence type="ECO:0000256" key="5">
    <source>
        <dbReference type="ARBA" id="ARBA00038344"/>
    </source>
</evidence>
<protein>
    <submittedName>
        <fullName evidence="8">WD domain-containing protein</fullName>
    </submittedName>
</protein>
<keyword evidence="2 6" id="KW-0853">WD repeat</keyword>
<evidence type="ECO:0000313" key="9">
    <source>
        <dbReference type="Proteomes" id="UP000242877"/>
    </source>
</evidence>
<feature type="compositionally biased region" description="Acidic residues" evidence="7">
    <location>
        <begin position="130"/>
        <end position="143"/>
    </location>
</feature>
<dbReference type="Pfam" id="PF00400">
    <property type="entry name" value="WD40"/>
    <property type="match status" value="4"/>
</dbReference>
<dbReference type="OrthoDB" id="2096344at2759"/>
<dbReference type="InterPro" id="IPR036322">
    <property type="entry name" value="WD40_repeat_dom_sf"/>
</dbReference>
<feature type="region of interest" description="Disordered" evidence="7">
    <location>
        <begin position="510"/>
        <end position="530"/>
    </location>
</feature>
<keyword evidence="3" id="KW-0677">Repeat</keyword>
<evidence type="ECO:0000256" key="6">
    <source>
        <dbReference type="PROSITE-ProRule" id="PRU00221"/>
    </source>
</evidence>
<dbReference type="GO" id="GO:0043161">
    <property type="term" value="P:proteasome-mediated ubiquitin-dependent protein catabolic process"/>
    <property type="evidence" value="ECO:0007669"/>
    <property type="project" value="TreeGrafter"/>
</dbReference>
<evidence type="ECO:0000256" key="3">
    <source>
        <dbReference type="ARBA" id="ARBA00022737"/>
    </source>
</evidence>
<reference evidence="8 9" key="1">
    <citation type="journal article" date="2016" name="Genome Biol. Evol.">
        <title>Divergent and convergent evolution of fungal pathogenicity.</title>
        <authorList>
            <person name="Shang Y."/>
            <person name="Xiao G."/>
            <person name="Zheng P."/>
            <person name="Cen K."/>
            <person name="Zhan S."/>
            <person name="Wang C."/>
        </authorList>
    </citation>
    <scope>NUCLEOTIDE SEQUENCE [LARGE SCALE GENOMIC DNA]</scope>
    <source>
        <strain evidence="8 9">ARSEF 7405</strain>
    </source>
</reference>
<comment type="similarity">
    <text evidence="5">Belongs to the WD repeat cdt2 family.</text>
</comment>
<evidence type="ECO:0000313" key="8">
    <source>
        <dbReference type="EMBL" id="KZZ91668.1"/>
    </source>
</evidence>
<feature type="compositionally biased region" description="Acidic residues" evidence="7">
    <location>
        <begin position="195"/>
        <end position="208"/>
    </location>
</feature>
<gene>
    <name evidence="8" type="ORF">AAP_03374</name>
</gene>
<keyword evidence="4" id="KW-0833">Ubl conjugation pathway</keyword>
<dbReference type="InterPro" id="IPR015943">
    <property type="entry name" value="WD40/YVTN_repeat-like_dom_sf"/>
</dbReference>
<evidence type="ECO:0000256" key="7">
    <source>
        <dbReference type="SAM" id="MobiDB-lite"/>
    </source>
</evidence>
<dbReference type="InterPro" id="IPR001680">
    <property type="entry name" value="WD40_rpt"/>
</dbReference>
<comment type="pathway">
    <text evidence="1">Protein modification; protein ubiquitination.</text>
</comment>
<dbReference type="EMBL" id="AZGZ01000013">
    <property type="protein sequence ID" value="KZZ91668.1"/>
    <property type="molecule type" value="Genomic_DNA"/>
</dbReference>
<name>A0A167YRE5_9EURO</name>
<dbReference type="GO" id="GO:0030674">
    <property type="term" value="F:protein-macromolecule adaptor activity"/>
    <property type="evidence" value="ECO:0007669"/>
    <property type="project" value="TreeGrafter"/>
</dbReference>
<dbReference type="GO" id="GO:0005634">
    <property type="term" value="C:nucleus"/>
    <property type="evidence" value="ECO:0007669"/>
    <property type="project" value="TreeGrafter"/>
</dbReference>
<feature type="compositionally biased region" description="Low complexity" evidence="7">
    <location>
        <begin position="170"/>
        <end position="180"/>
    </location>
</feature>
<dbReference type="PROSITE" id="PS50294">
    <property type="entry name" value="WD_REPEATS_REGION"/>
    <property type="match status" value="1"/>
</dbReference>
<dbReference type="Gene3D" id="2.130.10.10">
    <property type="entry name" value="YVTN repeat-like/Quinoprotein amine dehydrogenase"/>
    <property type="match status" value="3"/>
</dbReference>
<feature type="compositionally biased region" description="Polar residues" evidence="7">
    <location>
        <begin position="760"/>
        <end position="789"/>
    </location>
</feature>
<feature type="region of interest" description="Disordered" evidence="7">
    <location>
        <begin position="1"/>
        <end position="223"/>
    </location>
</feature>
<comment type="caution">
    <text evidence="8">The sequence shown here is derived from an EMBL/GenBank/DDBJ whole genome shotgun (WGS) entry which is preliminary data.</text>
</comment>
<dbReference type="SUPFAM" id="SSF50978">
    <property type="entry name" value="WD40 repeat-like"/>
    <property type="match status" value="1"/>
</dbReference>
<dbReference type="PROSITE" id="PS50082">
    <property type="entry name" value="WD_REPEATS_2"/>
    <property type="match status" value="3"/>
</dbReference>
<evidence type="ECO:0000256" key="4">
    <source>
        <dbReference type="ARBA" id="ARBA00022786"/>
    </source>
</evidence>
<feature type="compositionally biased region" description="Polar residues" evidence="7">
    <location>
        <begin position="67"/>
        <end position="85"/>
    </location>
</feature>
<dbReference type="AlphaFoldDB" id="A0A167YRE5"/>
<evidence type="ECO:0000256" key="1">
    <source>
        <dbReference type="ARBA" id="ARBA00004906"/>
    </source>
</evidence>
<feature type="repeat" description="WD" evidence="6">
    <location>
        <begin position="363"/>
        <end position="404"/>
    </location>
</feature>